<gene>
    <name evidence="1" type="ORF">DI556_21315</name>
</gene>
<evidence type="ECO:0000313" key="2">
    <source>
        <dbReference type="Proteomes" id="UP000249185"/>
    </source>
</evidence>
<name>A0A2W5PN50_RHOSU</name>
<protein>
    <submittedName>
        <fullName evidence="1">Uncharacterized protein</fullName>
    </submittedName>
</protein>
<dbReference type="AlphaFoldDB" id="A0A2W5PN50"/>
<dbReference type="Proteomes" id="UP000249185">
    <property type="component" value="Unassembled WGS sequence"/>
</dbReference>
<comment type="caution">
    <text evidence="1">The sequence shown here is derived from an EMBL/GenBank/DDBJ whole genome shotgun (WGS) entry which is preliminary data.</text>
</comment>
<accession>A0A2W5PN50</accession>
<reference evidence="1 2" key="1">
    <citation type="submission" date="2017-08" db="EMBL/GenBank/DDBJ databases">
        <title>Infants hospitalized years apart are colonized by the same room-sourced microbial strains.</title>
        <authorList>
            <person name="Brooks B."/>
            <person name="Olm M.R."/>
            <person name="Firek B.A."/>
            <person name="Baker R."/>
            <person name="Thomas B.C."/>
            <person name="Morowitz M.J."/>
            <person name="Banfield J.F."/>
        </authorList>
    </citation>
    <scope>NUCLEOTIDE SEQUENCE [LARGE SCALE GENOMIC DNA]</scope>
    <source>
        <strain evidence="1">S2_005_002_R2_34</strain>
    </source>
</reference>
<evidence type="ECO:0000313" key="1">
    <source>
        <dbReference type="EMBL" id="PZQ46097.1"/>
    </source>
</evidence>
<proteinExistence type="predicted"/>
<organism evidence="1 2">
    <name type="scientific">Rhodovulum sulfidophilum</name>
    <name type="common">Rhodobacter sulfidophilus</name>
    <dbReference type="NCBI Taxonomy" id="35806"/>
    <lineage>
        <taxon>Bacteria</taxon>
        <taxon>Pseudomonadati</taxon>
        <taxon>Pseudomonadota</taxon>
        <taxon>Alphaproteobacteria</taxon>
        <taxon>Rhodobacterales</taxon>
        <taxon>Paracoccaceae</taxon>
        <taxon>Rhodovulum</taxon>
    </lineage>
</organism>
<dbReference type="EMBL" id="QFPW01000031">
    <property type="protein sequence ID" value="PZQ46097.1"/>
    <property type="molecule type" value="Genomic_DNA"/>
</dbReference>
<sequence>MSPSPVLDISIDPEFHPCIPAALLRLGYLYPELDFAVSELGVAVHGASGSVPAGLEREVTYQVYREKIFRQTLSMRQSLYAMLAG</sequence>